<reference evidence="1 2" key="1">
    <citation type="submission" date="2016-07" db="EMBL/GenBank/DDBJ databases">
        <title>Genome of Pelobium manganitolerans.</title>
        <authorList>
            <person name="Wu S."/>
            <person name="Wang G."/>
        </authorList>
    </citation>
    <scope>NUCLEOTIDE SEQUENCE [LARGE SCALE GENOMIC DNA]</scope>
    <source>
        <strain evidence="1 2">YS-25</strain>
    </source>
</reference>
<comment type="caution">
    <text evidence="1">The sequence shown here is derived from an EMBL/GenBank/DDBJ whole genome shotgun (WGS) entry which is preliminary data.</text>
</comment>
<proteinExistence type="predicted"/>
<dbReference type="AlphaFoldDB" id="A0A419S4L9"/>
<protein>
    <submittedName>
        <fullName evidence="1">Uncharacterized protein</fullName>
    </submittedName>
</protein>
<dbReference type="OrthoDB" id="947646at2"/>
<name>A0A419S4L9_9SPHI</name>
<dbReference type="RefSeq" id="WP_120181914.1">
    <property type="nucleotide sequence ID" value="NZ_MBTA01000025.1"/>
</dbReference>
<gene>
    <name evidence="1" type="ORF">BCY91_05835</name>
</gene>
<keyword evidence="2" id="KW-1185">Reference proteome</keyword>
<sequence length="183" mass="21312">MYPALINPQNASNNRERFTEVKRIDDKQEARNFFSECAKRLSNVSLWNYMSIFGFAYHVSLHDCFGMQVNRPLEKGDYVKVLAKDGPKGMLWMKVEDVEHLKERDASEEIVCLTLRETENPSLITELSAGEGLVNRCQLYLRRLINTVTVDIKLANQELAERSNQFLNQLRWENFAKQILLKL</sequence>
<dbReference type="Proteomes" id="UP000283433">
    <property type="component" value="Unassembled WGS sequence"/>
</dbReference>
<evidence type="ECO:0000313" key="1">
    <source>
        <dbReference type="EMBL" id="RKD15048.1"/>
    </source>
</evidence>
<organism evidence="1 2">
    <name type="scientific">Pelobium manganitolerans</name>
    <dbReference type="NCBI Taxonomy" id="1842495"/>
    <lineage>
        <taxon>Bacteria</taxon>
        <taxon>Pseudomonadati</taxon>
        <taxon>Bacteroidota</taxon>
        <taxon>Sphingobacteriia</taxon>
        <taxon>Sphingobacteriales</taxon>
        <taxon>Sphingobacteriaceae</taxon>
        <taxon>Pelobium</taxon>
    </lineage>
</organism>
<dbReference type="EMBL" id="MBTA01000025">
    <property type="protein sequence ID" value="RKD15048.1"/>
    <property type="molecule type" value="Genomic_DNA"/>
</dbReference>
<evidence type="ECO:0000313" key="2">
    <source>
        <dbReference type="Proteomes" id="UP000283433"/>
    </source>
</evidence>
<accession>A0A419S4L9</accession>